<evidence type="ECO:0000259" key="1">
    <source>
        <dbReference type="Pfam" id="PF00501"/>
    </source>
</evidence>
<evidence type="ECO:0000313" key="2">
    <source>
        <dbReference type="EMBL" id="SVD53734.1"/>
    </source>
</evidence>
<organism evidence="2">
    <name type="scientific">marine metagenome</name>
    <dbReference type="NCBI Taxonomy" id="408172"/>
    <lineage>
        <taxon>unclassified sequences</taxon>
        <taxon>metagenomes</taxon>
        <taxon>ecological metagenomes</taxon>
    </lineage>
</organism>
<dbReference type="Pfam" id="PF00501">
    <property type="entry name" value="AMP-binding"/>
    <property type="match status" value="1"/>
</dbReference>
<dbReference type="EMBL" id="UINC01156996">
    <property type="protein sequence ID" value="SVD53734.1"/>
    <property type="molecule type" value="Genomic_DNA"/>
</dbReference>
<dbReference type="Gene3D" id="3.40.50.12780">
    <property type="entry name" value="N-terminal domain of ligase-like"/>
    <property type="match status" value="1"/>
</dbReference>
<dbReference type="PROSITE" id="PS00455">
    <property type="entry name" value="AMP_BINDING"/>
    <property type="match status" value="1"/>
</dbReference>
<dbReference type="GO" id="GO:0006631">
    <property type="term" value="P:fatty acid metabolic process"/>
    <property type="evidence" value="ECO:0007669"/>
    <property type="project" value="TreeGrafter"/>
</dbReference>
<dbReference type="SUPFAM" id="SSF56801">
    <property type="entry name" value="Acetyl-CoA synthetase-like"/>
    <property type="match status" value="1"/>
</dbReference>
<dbReference type="InterPro" id="IPR000873">
    <property type="entry name" value="AMP-dep_synth/lig_dom"/>
</dbReference>
<dbReference type="InterPro" id="IPR042099">
    <property type="entry name" value="ANL_N_sf"/>
</dbReference>
<reference evidence="2" key="1">
    <citation type="submission" date="2018-05" db="EMBL/GenBank/DDBJ databases">
        <authorList>
            <person name="Lanie J.A."/>
            <person name="Ng W.-L."/>
            <person name="Kazmierczak K.M."/>
            <person name="Andrzejewski T.M."/>
            <person name="Davidsen T.M."/>
            <person name="Wayne K.J."/>
            <person name="Tettelin H."/>
            <person name="Glass J.I."/>
            <person name="Rusch D."/>
            <person name="Podicherti R."/>
            <person name="Tsui H.-C.T."/>
            <person name="Winkler M.E."/>
        </authorList>
    </citation>
    <scope>NUCLEOTIDE SEQUENCE</scope>
</reference>
<dbReference type="AlphaFoldDB" id="A0A382W4V8"/>
<accession>A0A382W4V8</accession>
<sequence length="231" mass="24785">MNLMMLLEMAASGAADRVAIKSGTQELSYAELLGAAGRAASLYRQAGVERASILDVSSLAVPISLFGSAWAGLPFVPLNYRLTGDELDFLLDEVTPAYLVTDAERAAQLSSREGLAVVTRDEFLGVCGQGEVEELPWSMEGDDIAILLFTSGTTGKPKAAVLRQKHLVSYILGSLEFMSATEEEAVLISVPPYHIAGMAAILSSVFTCRRIVQLPNFTAAAWLDLAREEKV</sequence>
<dbReference type="PANTHER" id="PTHR43201:SF32">
    <property type="entry name" value="2-SUCCINYLBENZOATE--COA LIGASE, CHLOROPLASTIC_PEROXISOMAL"/>
    <property type="match status" value="1"/>
</dbReference>
<feature type="domain" description="AMP-dependent synthetase/ligase" evidence="1">
    <location>
        <begin position="8"/>
        <end position="231"/>
    </location>
</feature>
<dbReference type="PANTHER" id="PTHR43201">
    <property type="entry name" value="ACYL-COA SYNTHETASE"/>
    <property type="match status" value="1"/>
</dbReference>
<dbReference type="GO" id="GO:0031956">
    <property type="term" value="F:medium-chain fatty acid-CoA ligase activity"/>
    <property type="evidence" value="ECO:0007669"/>
    <property type="project" value="TreeGrafter"/>
</dbReference>
<protein>
    <recommendedName>
        <fullName evidence="1">AMP-dependent synthetase/ligase domain-containing protein</fullName>
    </recommendedName>
</protein>
<name>A0A382W4V8_9ZZZZ</name>
<feature type="non-terminal residue" evidence="2">
    <location>
        <position position="231"/>
    </location>
</feature>
<proteinExistence type="predicted"/>
<gene>
    <name evidence="2" type="ORF">METZ01_LOCUS406588</name>
</gene>
<dbReference type="InterPro" id="IPR020845">
    <property type="entry name" value="AMP-binding_CS"/>
</dbReference>